<comment type="caution">
    <text evidence="4">The sequence shown here is derived from an EMBL/GenBank/DDBJ whole genome shotgun (WGS) entry which is preliminary data.</text>
</comment>
<gene>
    <name evidence="4" type="ORF">DX914_18310</name>
</gene>
<evidence type="ECO:0000256" key="1">
    <source>
        <dbReference type="ARBA" id="ARBA00022679"/>
    </source>
</evidence>
<dbReference type="EMBL" id="QTSU01000004">
    <property type="protein sequence ID" value="RDZ26226.1"/>
    <property type="molecule type" value="Genomic_DNA"/>
</dbReference>
<reference evidence="4 5" key="1">
    <citation type="submission" date="2018-08" db="EMBL/GenBank/DDBJ databases">
        <title>Lysobacter sp. zong2l5, whole genome shotgun sequence.</title>
        <authorList>
            <person name="Zhang X."/>
            <person name="Feng G."/>
            <person name="Zhu H."/>
        </authorList>
    </citation>
    <scope>NUCLEOTIDE SEQUENCE [LARGE SCALE GENOMIC DNA]</scope>
    <source>
        <strain evidence="5">zong2l5</strain>
    </source>
</reference>
<evidence type="ECO:0000259" key="3">
    <source>
        <dbReference type="PROSITE" id="PS51186"/>
    </source>
</evidence>
<dbReference type="PANTHER" id="PTHR43877">
    <property type="entry name" value="AMINOALKYLPHOSPHONATE N-ACETYLTRANSFERASE-RELATED-RELATED"/>
    <property type="match status" value="1"/>
</dbReference>
<organism evidence="4 5">
    <name type="scientific">Lysobacter silvisoli</name>
    <dbReference type="NCBI Taxonomy" id="2293254"/>
    <lineage>
        <taxon>Bacteria</taxon>
        <taxon>Pseudomonadati</taxon>
        <taxon>Pseudomonadota</taxon>
        <taxon>Gammaproteobacteria</taxon>
        <taxon>Lysobacterales</taxon>
        <taxon>Lysobacteraceae</taxon>
        <taxon>Lysobacter</taxon>
    </lineage>
</organism>
<keyword evidence="2" id="KW-0012">Acyltransferase</keyword>
<proteinExistence type="predicted"/>
<accession>A0A371JX33</accession>
<evidence type="ECO:0000313" key="4">
    <source>
        <dbReference type="EMBL" id="RDZ26226.1"/>
    </source>
</evidence>
<keyword evidence="1 4" id="KW-0808">Transferase</keyword>
<name>A0A371JX33_9GAMM</name>
<dbReference type="Proteomes" id="UP000264492">
    <property type="component" value="Unassembled WGS sequence"/>
</dbReference>
<dbReference type="Pfam" id="PF13527">
    <property type="entry name" value="Acetyltransf_9"/>
    <property type="match status" value="1"/>
</dbReference>
<protein>
    <submittedName>
        <fullName evidence="4">N-acetyltransferase</fullName>
    </submittedName>
</protein>
<dbReference type="PROSITE" id="PS51186">
    <property type="entry name" value="GNAT"/>
    <property type="match status" value="1"/>
</dbReference>
<dbReference type="Gene3D" id="3.40.630.30">
    <property type="match status" value="1"/>
</dbReference>
<evidence type="ECO:0000256" key="2">
    <source>
        <dbReference type="ARBA" id="ARBA00023315"/>
    </source>
</evidence>
<dbReference type="InterPro" id="IPR050832">
    <property type="entry name" value="Bact_Acetyltransf"/>
</dbReference>
<evidence type="ECO:0000313" key="5">
    <source>
        <dbReference type="Proteomes" id="UP000264492"/>
    </source>
</evidence>
<dbReference type="InterPro" id="IPR016181">
    <property type="entry name" value="Acyl_CoA_acyltransferase"/>
</dbReference>
<dbReference type="RefSeq" id="WP_115861507.1">
    <property type="nucleotide sequence ID" value="NZ_QTSU01000004.1"/>
</dbReference>
<dbReference type="CDD" id="cd04301">
    <property type="entry name" value="NAT_SF"/>
    <property type="match status" value="1"/>
</dbReference>
<keyword evidence="5" id="KW-1185">Reference proteome</keyword>
<sequence>MADRGATLRDERAGDADAIGRVVAAAFADHPHSQQTEHRIVDALRAADAMTLSLVAERDGHIVAHAAWSPVRIDGADIGWYGLGPVAVAPAVQGRGIGRALVEAGLARLRTLGARGCVVAGDPGYYGRFGFRADPALRYPGLPPEYFMALSFDGFVSGTVAYHPAFDTP</sequence>
<dbReference type="PANTHER" id="PTHR43877:SF1">
    <property type="entry name" value="ACETYLTRANSFERASE"/>
    <property type="match status" value="1"/>
</dbReference>
<feature type="domain" description="N-acetyltransferase" evidence="3">
    <location>
        <begin position="6"/>
        <end position="153"/>
    </location>
</feature>
<dbReference type="InterPro" id="IPR000182">
    <property type="entry name" value="GNAT_dom"/>
</dbReference>
<dbReference type="GO" id="GO:0016747">
    <property type="term" value="F:acyltransferase activity, transferring groups other than amino-acyl groups"/>
    <property type="evidence" value="ECO:0007669"/>
    <property type="project" value="InterPro"/>
</dbReference>
<dbReference type="SUPFAM" id="SSF55729">
    <property type="entry name" value="Acyl-CoA N-acyltransferases (Nat)"/>
    <property type="match status" value="1"/>
</dbReference>
<dbReference type="OrthoDB" id="9797178at2"/>
<dbReference type="AlphaFoldDB" id="A0A371JX33"/>